<sequence length="449" mass="49426">MTHSSDQSPSTLQLAQQGNPQAIAALLNQSLKSDGVKAKVARQGDRLKIALLGKTPPDPVLCQRITAGIKRLQITDINHCQISAYQVNQRQPIWSETLTLAQPNSSRASATAQPTKASPGVPTSQKSAQSSVLPASDRPAKLSTFAFWKRGIAFLLSIPLIVHGSLRFLLTLETMFFGWKIPQQMPLLSIQSIPLLTNLLLHFLGRCAASALALGLGLLAIRYALQSHRSIAKKLSIGLAIAPALFVVLCIITNPYFILPSPTMGYANEFYHSVTGAPMGRGFQLILIGLNILLLVIGGTILYRGILRSQSGQKYSFWKELKQSFLQLWDTRKRDVLTLSAVGLLLLCLTNPGPVRHLKVDYLGDFWRIGSGNSITADDSVLKETLANSDDVHYRTLLVCSWLSDRQRGRITFGVAGHTYDRKVGGLGDSRRRFDLLNPSNYFKYDHLN</sequence>
<dbReference type="EMBL" id="JTHE02000003">
    <property type="protein sequence ID" value="NEV69381.1"/>
    <property type="molecule type" value="Genomic_DNA"/>
</dbReference>
<reference evidence="1" key="3">
    <citation type="submission" date="2020-02" db="EMBL/GenBank/DDBJ databases">
        <authorList>
            <person name="Sarangi A.N."/>
            <person name="Ghosh S."/>
            <person name="Mukherjee M."/>
            <person name="Tripathy S."/>
        </authorList>
    </citation>
    <scope>NUCLEOTIDE SEQUENCE</scope>
    <source>
        <strain evidence="1">BDU141951</strain>
    </source>
</reference>
<reference evidence="1" key="2">
    <citation type="journal article" date="2015" name="Genome Announc.">
        <title>Draft Genome Sequence of Filamentous Marine Cyanobacterium Lyngbya confervoides Strain BDU141951.</title>
        <authorList>
            <person name="Chandrababunaidu M.M."/>
            <person name="Sen D."/>
            <person name="Tripathy S."/>
        </authorList>
    </citation>
    <scope>NUCLEOTIDE SEQUENCE</scope>
    <source>
        <strain evidence="1">BDU141951</strain>
    </source>
</reference>
<protein>
    <submittedName>
        <fullName evidence="1">Uncharacterized protein</fullName>
    </submittedName>
</protein>
<evidence type="ECO:0000313" key="1">
    <source>
        <dbReference type="EMBL" id="NEV69381.1"/>
    </source>
</evidence>
<dbReference type="AlphaFoldDB" id="A0A0C1Y6R6"/>
<reference evidence="1" key="1">
    <citation type="submission" date="2014-11" db="EMBL/GenBank/DDBJ databases">
        <authorList>
            <person name="Malar M.C."/>
            <person name="Sen D."/>
            <person name="Tripathy S."/>
        </authorList>
    </citation>
    <scope>NUCLEOTIDE SEQUENCE</scope>
    <source>
        <strain evidence="1">BDU141951</strain>
    </source>
</reference>
<gene>
    <name evidence="1" type="ORF">QQ91_019990</name>
</gene>
<proteinExistence type="predicted"/>
<organism evidence="1">
    <name type="scientific">Lyngbya confervoides BDU141951</name>
    <dbReference type="NCBI Taxonomy" id="1574623"/>
    <lineage>
        <taxon>Bacteria</taxon>
        <taxon>Bacillati</taxon>
        <taxon>Cyanobacteriota</taxon>
        <taxon>Cyanophyceae</taxon>
        <taxon>Oscillatoriophycideae</taxon>
        <taxon>Oscillatoriales</taxon>
        <taxon>Microcoleaceae</taxon>
        <taxon>Lyngbya</taxon>
    </lineage>
</organism>
<comment type="caution">
    <text evidence="1">The sequence shown here is derived from an EMBL/GenBank/DDBJ whole genome shotgun (WGS) entry which is preliminary data.</text>
</comment>
<accession>A0A0C1Y6R6</accession>
<name>A0A0C1Y6R6_9CYAN</name>